<dbReference type="GO" id="GO:0043565">
    <property type="term" value="F:sequence-specific DNA binding"/>
    <property type="evidence" value="ECO:0007669"/>
    <property type="project" value="InterPro"/>
</dbReference>
<gene>
    <name evidence="5" type="ORF">SAMN05660909_05303</name>
</gene>
<evidence type="ECO:0000313" key="6">
    <source>
        <dbReference type="Proteomes" id="UP000199656"/>
    </source>
</evidence>
<dbReference type="STRING" id="408074.SAMN05660909_05303"/>
<dbReference type="EMBL" id="FNRL01000039">
    <property type="protein sequence ID" value="SEB08457.1"/>
    <property type="molecule type" value="Genomic_DNA"/>
</dbReference>
<dbReference type="PANTHER" id="PTHR46796:SF13">
    <property type="entry name" value="HTH-TYPE TRANSCRIPTIONAL ACTIVATOR RHAS"/>
    <property type="match status" value="1"/>
</dbReference>
<organism evidence="5 6">
    <name type="scientific">Chitinophaga terrae</name>
    <name type="common">ex Kim and Jung 2007</name>
    <dbReference type="NCBI Taxonomy" id="408074"/>
    <lineage>
        <taxon>Bacteria</taxon>
        <taxon>Pseudomonadati</taxon>
        <taxon>Bacteroidota</taxon>
        <taxon>Chitinophagia</taxon>
        <taxon>Chitinophagales</taxon>
        <taxon>Chitinophagaceae</taxon>
        <taxon>Chitinophaga</taxon>
    </lineage>
</organism>
<dbReference type="Pfam" id="PF20240">
    <property type="entry name" value="DUF6597"/>
    <property type="match status" value="1"/>
</dbReference>
<keyword evidence="3" id="KW-0804">Transcription</keyword>
<evidence type="ECO:0000259" key="4">
    <source>
        <dbReference type="PROSITE" id="PS01124"/>
    </source>
</evidence>
<dbReference type="PANTHER" id="PTHR46796">
    <property type="entry name" value="HTH-TYPE TRANSCRIPTIONAL ACTIVATOR RHAS-RELATED"/>
    <property type="match status" value="1"/>
</dbReference>
<evidence type="ECO:0000313" key="5">
    <source>
        <dbReference type="EMBL" id="SEB08457.1"/>
    </source>
</evidence>
<sequence length="229" mass="25759">MNRLRFFADGNTGIVFSEQLANSAGLLPRTLVYGQLDTFQDLYCTGVTEMMIAVLQPLGLYHLFNLPPAEIGQQGISLSEITGPKADRLWEQVCNANQPREKIRIFEAFILPLINKPLPAELEKALEYIAIEKGQVNITALCTFTGWHERKLERYFATHIGVGPKKYTDLIRIQSFIKQLKKAPNLTAASHAAGYYDQPHLIRTFRKHTGLTPSQYLQANPLASNFLAI</sequence>
<keyword evidence="1" id="KW-0805">Transcription regulation</keyword>
<dbReference type="Proteomes" id="UP000199656">
    <property type="component" value="Unassembled WGS sequence"/>
</dbReference>
<dbReference type="Gene3D" id="1.10.10.60">
    <property type="entry name" value="Homeodomain-like"/>
    <property type="match status" value="1"/>
</dbReference>
<accession>A0A1H4GG46</accession>
<dbReference type="InterPro" id="IPR046532">
    <property type="entry name" value="DUF6597"/>
</dbReference>
<name>A0A1H4GG46_9BACT</name>
<dbReference type="SUPFAM" id="SSF46689">
    <property type="entry name" value="Homeodomain-like"/>
    <property type="match status" value="1"/>
</dbReference>
<dbReference type="InterPro" id="IPR018060">
    <property type="entry name" value="HTH_AraC"/>
</dbReference>
<protein>
    <submittedName>
        <fullName evidence="5">AraC-type DNA-binding protein</fullName>
    </submittedName>
</protein>
<evidence type="ECO:0000256" key="2">
    <source>
        <dbReference type="ARBA" id="ARBA00023125"/>
    </source>
</evidence>
<proteinExistence type="predicted"/>
<keyword evidence="6" id="KW-1185">Reference proteome</keyword>
<reference evidence="6" key="1">
    <citation type="submission" date="2016-10" db="EMBL/GenBank/DDBJ databases">
        <authorList>
            <person name="Varghese N."/>
            <person name="Submissions S."/>
        </authorList>
    </citation>
    <scope>NUCLEOTIDE SEQUENCE [LARGE SCALE GENOMIC DNA]</scope>
    <source>
        <strain evidence="6">DSM 23920</strain>
    </source>
</reference>
<dbReference type="SMART" id="SM00342">
    <property type="entry name" value="HTH_ARAC"/>
    <property type="match status" value="1"/>
</dbReference>
<dbReference type="GO" id="GO:0003700">
    <property type="term" value="F:DNA-binding transcription factor activity"/>
    <property type="evidence" value="ECO:0007669"/>
    <property type="project" value="InterPro"/>
</dbReference>
<evidence type="ECO:0000256" key="1">
    <source>
        <dbReference type="ARBA" id="ARBA00023015"/>
    </source>
</evidence>
<dbReference type="InterPro" id="IPR050204">
    <property type="entry name" value="AraC_XylS_family_regulators"/>
</dbReference>
<dbReference type="AlphaFoldDB" id="A0A1H4GG46"/>
<dbReference type="Pfam" id="PF12833">
    <property type="entry name" value="HTH_18"/>
    <property type="match status" value="1"/>
</dbReference>
<feature type="domain" description="HTH araC/xylS-type" evidence="4">
    <location>
        <begin position="123"/>
        <end position="219"/>
    </location>
</feature>
<evidence type="ECO:0000256" key="3">
    <source>
        <dbReference type="ARBA" id="ARBA00023163"/>
    </source>
</evidence>
<dbReference type="InterPro" id="IPR009057">
    <property type="entry name" value="Homeodomain-like_sf"/>
</dbReference>
<dbReference type="PROSITE" id="PS01124">
    <property type="entry name" value="HTH_ARAC_FAMILY_2"/>
    <property type="match status" value="1"/>
</dbReference>
<keyword evidence="2 5" id="KW-0238">DNA-binding</keyword>